<dbReference type="GO" id="GO:0016874">
    <property type="term" value="F:ligase activity"/>
    <property type="evidence" value="ECO:0007669"/>
    <property type="project" value="UniProtKB-KW"/>
</dbReference>
<evidence type="ECO:0000256" key="1">
    <source>
        <dbReference type="ARBA" id="ARBA00004496"/>
    </source>
</evidence>
<dbReference type="PROSITE" id="PS50896">
    <property type="entry name" value="LISH"/>
    <property type="match status" value="1"/>
</dbReference>
<dbReference type="FunFam" id="3.30.40.10:FF:000143">
    <property type="entry name" value="Regulator of gluconeogenesis Rmd5"/>
    <property type="match status" value="1"/>
</dbReference>
<feature type="zinc finger region" description="RING-Gid-type" evidence="6">
    <location>
        <begin position="341"/>
        <end position="382"/>
    </location>
</feature>
<dbReference type="Pfam" id="PF13445">
    <property type="entry name" value="zf-RING_UBOX"/>
    <property type="match status" value="1"/>
</dbReference>
<dbReference type="EMBL" id="GDAI01000492">
    <property type="protein sequence ID" value="JAI17111.1"/>
    <property type="molecule type" value="mRNA"/>
</dbReference>
<keyword evidence="9" id="KW-0436">Ligase</keyword>
<keyword evidence="4 6" id="KW-0863">Zinc-finger</keyword>
<dbReference type="GO" id="GO:0034657">
    <property type="term" value="C:GID complex"/>
    <property type="evidence" value="ECO:0007669"/>
    <property type="project" value="TreeGrafter"/>
</dbReference>
<reference evidence="9" key="1">
    <citation type="journal article" date="2015" name="Insect Biochem. Mol. Biol.">
        <title>An insight into the sialome of the horse fly, Tabanus bromius.</title>
        <authorList>
            <person name="Ribeiro J.M."/>
            <person name="Kazimirova M."/>
            <person name="Takac P."/>
            <person name="Andersen J.F."/>
            <person name="Francischetti I.M."/>
        </authorList>
    </citation>
    <scope>NUCLEOTIDE SEQUENCE</scope>
</reference>
<dbReference type="GO" id="GO:0008270">
    <property type="term" value="F:zinc ion binding"/>
    <property type="evidence" value="ECO:0007669"/>
    <property type="project" value="UniProtKB-KW"/>
</dbReference>
<dbReference type="InterPro" id="IPR044063">
    <property type="entry name" value="ZF_RING_GID"/>
</dbReference>
<dbReference type="Pfam" id="PF10607">
    <property type="entry name" value="CTLH"/>
    <property type="match status" value="1"/>
</dbReference>
<dbReference type="PANTHER" id="PTHR12170:SF3">
    <property type="entry name" value="GH10162P"/>
    <property type="match status" value="1"/>
</dbReference>
<dbReference type="GO" id="GO:0005634">
    <property type="term" value="C:nucleus"/>
    <property type="evidence" value="ECO:0007669"/>
    <property type="project" value="TreeGrafter"/>
</dbReference>
<evidence type="ECO:0000256" key="3">
    <source>
        <dbReference type="ARBA" id="ARBA00022723"/>
    </source>
</evidence>
<evidence type="ECO:0000259" key="7">
    <source>
        <dbReference type="PROSITE" id="PS50897"/>
    </source>
</evidence>
<organism evidence="9">
    <name type="scientific">Tabanus bromius</name>
    <name type="common">Band-eyed brown horse fly</name>
    <dbReference type="NCBI Taxonomy" id="304241"/>
    <lineage>
        <taxon>Eukaryota</taxon>
        <taxon>Metazoa</taxon>
        <taxon>Ecdysozoa</taxon>
        <taxon>Arthropoda</taxon>
        <taxon>Hexapoda</taxon>
        <taxon>Insecta</taxon>
        <taxon>Pterygota</taxon>
        <taxon>Neoptera</taxon>
        <taxon>Endopterygota</taxon>
        <taxon>Diptera</taxon>
        <taxon>Brachycera</taxon>
        <taxon>Tabanomorpha</taxon>
        <taxon>Tabanoidea</taxon>
        <taxon>Tabanidae</taxon>
        <taxon>Tabanus</taxon>
    </lineage>
</organism>
<comment type="subcellular location">
    <subcellularLocation>
        <location evidence="1">Cytoplasm</location>
    </subcellularLocation>
</comment>
<dbReference type="PANTHER" id="PTHR12170">
    <property type="entry name" value="MACROPHAGE ERYTHROBLAST ATTACHER-RELATED"/>
    <property type="match status" value="1"/>
</dbReference>
<keyword evidence="2" id="KW-0963">Cytoplasm</keyword>
<dbReference type="InterPro" id="IPR006594">
    <property type="entry name" value="LisH"/>
</dbReference>
<dbReference type="SMART" id="SM00668">
    <property type="entry name" value="CTLH"/>
    <property type="match status" value="1"/>
</dbReference>
<dbReference type="PROSITE" id="PS50897">
    <property type="entry name" value="CTLH"/>
    <property type="match status" value="1"/>
</dbReference>
<sequence length="396" mass="44689">MESCSAVEKELERVVTKFTAIRDHSDKVISDVTTLFDDIKRALEDEKQDESISERHVEILNEALAKTKDKMQRITTEHRDLHGTVSKVGKVIDRNFVSDFTSTARTDALTDDKNLKLLNAIIAQHYYRQGMDAVADSLIKESGLSEEFASKISTNSDFTEIFKIYESILNHDLAPALDWAARHSEQLEAKNSALEFKLHRLAFMQILLRGVGAQTEAIAYARNNFAKFVNRFQKEFQNLMGTLIYLPSGIQNSPYKHLISPEMWAEASYIFLKDACTTLNISKDSPLSVVVNAGCTTLSALLNLKQVMLSRQVLGILCGRDELPIEIDLDPENRYHSTFACPILRQQTSEDNPPMKLTCGHVISRDALNKLSNGPILKCPYCPMEQSTDLAKFIYF</sequence>
<dbReference type="GO" id="GO:0043161">
    <property type="term" value="P:proteasome-mediated ubiquitin-dependent protein catabolic process"/>
    <property type="evidence" value="ECO:0007669"/>
    <property type="project" value="InterPro"/>
</dbReference>
<evidence type="ECO:0000256" key="5">
    <source>
        <dbReference type="ARBA" id="ARBA00022833"/>
    </source>
</evidence>
<evidence type="ECO:0000256" key="6">
    <source>
        <dbReference type="PROSITE-ProRule" id="PRU01215"/>
    </source>
</evidence>
<proteinExistence type="evidence at transcript level"/>
<accession>A0A0K8TSL5</accession>
<dbReference type="InterPro" id="IPR024964">
    <property type="entry name" value="CTLH/CRA"/>
</dbReference>
<feature type="domain" description="CTLH" evidence="7">
    <location>
        <begin position="157"/>
        <end position="214"/>
    </location>
</feature>
<feature type="domain" description="RING-Gid-type" evidence="8">
    <location>
        <begin position="341"/>
        <end position="382"/>
    </location>
</feature>
<dbReference type="SMART" id="SM00757">
    <property type="entry name" value="CRA"/>
    <property type="match status" value="1"/>
</dbReference>
<dbReference type="InterPro" id="IPR006595">
    <property type="entry name" value="CTLH_C"/>
</dbReference>
<dbReference type="AlphaFoldDB" id="A0A0K8TSL5"/>
<evidence type="ECO:0000313" key="9">
    <source>
        <dbReference type="EMBL" id="JAI17111.1"/>
    </source>
</evidence>
<dbReference type="PROSITE" id="PS51867">
    <property type="entry name" value="ZF_RING_GID"/>
    <property type="match status" value="1"/>
</dbReference>
<evidence type="ECO:0000256" key="4">
    <source>
        <dbReference type="ARBA" id="ARBA00022771"/>
    </source>
</evidence>
<protein>
    <submittedName>
        <fullName evidence="9">Putative e3 ubiquitin ligase</fullName>
    </submittedName>
</protein>
<dbReference type="GO" id="GO:0061630">
    <property type="term" value="F:ubiquitin protein ligase activity"/>
    <property type="evidence" value="ECO:0007669"/>
    <property type="project" value="InterPro"/>
</dbReference>
<name>A0A0K8TSL5_TABBR</name>
<evidence type="ECO:0000256" key="2">
    <source>
        <dbReference type="ARBA" id="ARBA00022490"/>
    </source>
</evidence>
<dbReference type="SUPFAM" id="SSF57850">
    <property type="entry name" value="RING/U-box"/>
    <property type="match status" value="1"/>
</dbReference>
<keyword evidence="3" id="KW-0479">Metal-binding</keyword>
<dbReference type="InterPro" id="IPR045098">
    <property type="entry name" value="Fyv10_fam"/>
</dbReference>
<dbReference type="GO" id="GO:0005737">
    <property type="term" value="C:cytoplasm"/>
    <property type="evidence" value="ECO:0007669"/>
    <property type="project" value="UniProtKB-SubCell"/>
</dbReference>
<evidence type="ECO:0000259" key="8">
    <source>
        <dbReference type="PROSITE" id="PS51867"/>
    </source>
</evidence>
<dbReference type="InterPro" id="IPR013144">
    <property type="entry name" value="CRA_dom"/>
</dbReference>
<dbReference type="InterPro" id="IPR027370">
    <property type="entry name" value="Znf-RING_euk"/>
</dbReference>
<dbReference type="SMART" id="SM00667">
    <property type="entry name" value="LisH"/>
    <property type="match status" value="1"/>
</dbReference>
<keyword evidence="5" id="KW-0862">Zinc</keyword>